<keyword evidence="2" id="KW-1185">Reference proteome</keyword>
<protein>
    <submittedName>
        <fullName evidence="1">Uncharacterized protein</fullName>
    </submittedName>
</protein>
<gene>
    <name evidence="1" type="ORF">AVEN_274543_1</name>
</gene>
<organism evidence="1 2">
    <name type="scientific">Araneus ventricosus</name>
    <name type="common">Orbweaver spider</name>
    <name type="synonym">Epeira ventricosa</name>
    <dbReference type="NCBI Taxonomy" id="182803"/>
    <lineage>
        <taxon>Eukaryota</taxon>
        <taxon>Metazoa</taxon>
        <taxon>Ecdysozoa</taxon>
        <taxon>Arthropoda</taxon>
        <taxon>Chelicerata</taxon>
        <taxon>Arachnida</taxon>
        <taxon>Araneae</taxon>
        <taxon>Araneomorphae</taxon>
        <taxon>Entelegynae</taxon>
        <taxon>Araneoidea</taxon>
        <taxon>Araneidae</taxon>
        <taxon>Araneus</taxon>
    </lineage>
</organism>
<sequence length="102" mass="11523">MASAHQLPSSHCRRSSKVVSNGSTLLPVIQAPSLYTLCDRRDVTWSFLVYSSVFPFLMEISRKGLHFLESSICRQGRQIFRQNGRQVRDPEKALAVTPCLTL</sequence>
<name>A0A4Y2FG25_ARAVE</name>
<dbReference type="Proteomes" id="UP000499080">
    <property type="component" value="Unassembled WGS sequence"/>
</dbReference>
<proteinExistence type="predicted"/>
<dbReference type="AlphaFoldDB" id="A0A4Y2FG25"/>
<comment type="caution">
    <text evidence="1">The sequence shown here is derived from an EMBL/GenBank/DDBJ whole genome shotgun (WGS) entry which is preliminary data.</text>
</comment>
<dbReference type="EMBL" id="BGPR01095654">
    <property type="protein sequence ID" value="GBM39295.1"/>
    <property type="molecule type" value="Genomic_DNA"/>
</dbReference>
<evidence type="ECO:0000313" key="2">
    <source>
        <dbReference type="Proteomes" id="UP000499080"/>
    </source>
</evidence>
<accession>A0A4Y2FG25</accession>
<evidence type="ECO:0000313" key="1">
    <source>
        <dbReference type="EMBL" id="GBM39295.1"/>
    </source>
</evidence>
<reference evidence="1 2" key="1">
    <citation type="journal article" date="2019" name="Sci. Rep.">
        <title>Orb-weaving spider Araneus ventricosus genome elucidates the spidroin gene catalogue.</title>
        <authorList>
            <person name="Kono N."/>
            <person name="Nakamura H."/>
            <person name="Ohtoshi R."/>
            <person name="Moran D.A.P."/>
            <person name="Shinohara A."/>
            <person name="Yoshida Y."/>
            <person name="Fujiwara M."/>
            <person name="Mori M."/>
            <person name="Tomita M."/>
            <person name="Arakawa K."/>
        </authorList>
    </citation>
    <scope>NUCLEOTIDE SEQUENCE [LARGE SCALE GENOMIC DNA]</scope>
</reference>